<feature type="non-terminal residue" evidence="1">
    <location>
        <position position="1"/>
    </location>
</feature>
<reference evidence="1" key="1">
    <citation type="submission" date="2022-07" db="EMBL/GenBank/DDBJ databases">
        <title>Phylogenomic reconstructions and comparative analyses of Kickxellomycotina fungi.</title>
        <authorList>
            <person name="Reynolds N.K."/>
            <person name="Stajich J.E."/>
            <person name="Barry K."/>
            <person name="Grigoriev I.V."/>
            <person name="Crous P."/>
            <person name="Smith M.E."/>
        </authorList>
    </citation>
    <scope>NUCLEOTIDE SEQUENCE</scope>
    <source>
        <strain evidence="1">BCRC 34191</strain>
    </source>
</reference>
<protein>
    <submittedName>
        <fullName evidence="1">Uncharacterized protein</fullName>
    </submittedName>
</protein>
<keyword evidence="2" id="KW-1185">Reference proteome</keyword>
<name>A0ACC1K3I2_9FUNG</name>
<accession>A0ACC1K3I2</accession>
<organism evidence="1 2">
    <name type="scientific">Coemansia linderi</name>
    <dbReference type="NCBI Taxonomy" id="2663919"/>
    <lineage>
        <taxon>Eukaryota</taxon>
        <taxon>Fungi</taxon>
        <taxon>Fungi incertae sedis</taxon>
        <taxon>Zoopagomycota</taxon>
        <taxon>Kickxellomycotina</taxon>
        <taxon>Kickxellomycetes</taxon>
        <taxon>Kickxellales</taxon>
        <taxon>Kickxellaceae</taxon>
        <taxon>Coemansia</taxon>
    </lineage>
</organism>
<gene>
    <name evidence="1" type="ORF">GGI18_004852</name>
</gene>
<dbReference type="Proteomes" id="UP001140066">
    <property type="component" value="Unassembled WGS sequence"/>
</dbReference>
<evidence type="ECO:0000313" key="1">
    <source>
        <dbReference type="EMBL" id="KAJ2772596.1"/>
    </source>
</evidence>
<comment type="caution">
    <text evidence="1">The sequence shown here is derived from an EMBL/GenBank/DDBJ whole genome shotgun (WGS) entry which is preliminary data.</text>
</comment>
<evidence type="ECO:0000313" key="2">
    <source>
        <dbReference type="Proteomes" id="UP001140066"/>
    </source>
</evidence>
<dbReference type="EMBL" id="JANBUK010002425">
    <property type="protein sequence ID" value="KAJ2772596.1"/>
    <property type="molecule type" value="Genomic_DNA"/>
</dbReference>
<sequence>REKTGVNAGFETIADVEKYGERAYACLIHPHLEALGVRDMHADNAARAIGVASAIMNFSRSLPLLLPQKRCDLPRDLVEKHKIDLDALYADPRPKPELCEAIYEFSTKGYTRLCGVAEIYVPNSPKQGFPALLAAVPVKECGNNAGWALTESSMDLVRRTALASQICYFLVHIMLAIHVMSVAGVLNPKFDRSIGGYYGPAAGALSFVITHRVLAAAPLYSAFYYTLLPTATLAAVFAAALLVPNADCAKDARITVFIGEDEDVEATVSLGDYSVFSKIVAAMCLVWHLPWLLWYHTPKPAGWALMLAFVPLCARGIHSFVLLRMSPATGVQVLDDDDDGSSNGGNNDKHSH</sequence>
<proteinExistence type="predicted"/>